<protein>
    <submittedName>
        <fullName evidence="2">NYN domain-containing protein</fullName>
    </submittedName>
</protein>
<dbReference type="PANTHER" id="PTHR35458">
    <property type="entry name" value="SLR0755 PROTEIN"/>
    <property type="match status" value="1"/>
</dbReference>
<evidence type="ECO:0000259" key="1">
    <source>
        <dbReference type="Pfam" id="PF01936"/>
    </source>
</evidence>
<name>A0A5R9IJX3_9GAMM</name>
<evidence type="ECO:0000313" key="2">
    <source>
        <dbReference type="EMBL" id="TLU65850.1"/>
    </source>
</evidence>
<feature type="domain" description="NYN" evidence="1">
    <location>
        <begin position="6"/>
        <end position="154"/>
    </location>
</feature>
<dbReference type="Pfam" id="PF01936">
    <property type="entry name" value="NYN"/>
    <property type="match status" value="1"/>
</dbReference>
<dbReference type="OrthoDB" id="9794137at2"/>
<dbReference type="InterPro" id="IPR021139">
    <property type="entry name" value="NYN"/>
</dbReference>
<reference evidence="2 3" key="1">
    <citation type="submission" date="2019-05" db="EMBL/GenBank/DDBJ databases">
        <title>Genome sequences of Thalassotalea litorea 1K03283.</title>
        <authorList>
            <person name="Zhang D."/>
        </authorList>
    </citation>
    <scope>NUCLEOTIDE SEQUENCE [LARGE SCALE GENOMIC DNA]</scope>
    <source>
        <strain evidence="2 3">MCCC 1K03283</strain>
    </source>
</reference>
<dbReference type="CDD" id="cd10911">
    <property type="entry name" value="PIN_LabA"/>
    <property type="match status" value="1"/>
</dbReference>
<dbReference type="EMBL" id="VCBC01000006">
    <property type="protein sequence ID" value="TLU65850.1"/>
    <property type="molecule type" value="Genomic_DNA"/>
</dbReference>
<dbReference type="AlphaFoldDB" id="A0A5R9IJX3"/>
<keyword evidence="3" id="KW-1185">Reference proteome</keyword>
<dbReference type="InterPro" id="IPR047140">
    <property type="entry name" value="LabA"/>
</dbReference>
<dbReference type="PANTHER" id="PTHR35458:SF8">
    <property type="entry name" value="SLR0650 PROTEIN"/>
    <property type="match status" value="1"/>
</dbReference>
<dbReference type="Proteomes" id="UP000307790">
    <property type="component" value="Unassembled WGS sequence"/>
</dbReference>
<accession>A0A5R9IJX3</accession>
<proteinExistence type="predicted"/>
<evidence type="ECO:0000313" key="3">
    <source>
        <dbReference type="Proteomes" id="UP000307790"/>
    </source>
</evidence>
<comment type="caution">
    <text evidence="2">The sequence shown here is derived from an EMBL/GenBank/DDBJ whole genome shotgun (WGS) entry which is preliminary data.</text>
</comment>
<organism evidence="2 3">
    <name type="scientific">Thalassotalea litorea</name>
    <dbReference type="NCBI Taxonomy" id="2020715"/>
    <lineage>
        <taxon>Bacteria</taxon>
        <taxon>Pseudomonadati</taxon>
        <taxon>Pseudomonadota</taxon>
        <taxon>Gammaproteobacteria</taxon>
        <taxon>Alteromonadales</taxon>
        <taxon>Colwelliaceae</taxon>
        <taxon>Thalassotalea</taxon>
    </lineage>
</organism>
<dbReference type="Gene3D" id="3.40.50.1010">
    <property type="entry name" value="5'-nuclease"/>
    <property type="match status" value="1"/>
</dbReference>
<gene>
    <name evidence="2" type="ORF">FE810_07095</name>
</gene>
<dbReference type="GO" id="GO:0004540">
    <property type="term" value="F:RNA nuclease activity"/>
    <property type="evidence" value="ECO:0007669"/>
    <property type="project" value="InterPro"/>
</dbReference>
<sequence>MTSEKRIAVLVDVQNIYYTCQQAFKRNFNYNALWALISAQGDIIHASAYAIDAGDEKQRQFQRILQAIGFDVKLKPYIQRRDGSAKGDWDVGITLDALDYGEDCDSIVLLSGDGDFDLLVQKLQTKYQCQVEVIGVETLTANALLQSCDRFTAINDTLLMPG</sequence>